<evidence type="ECO:0000259" key="10">
    <source>
        <dbReference type="Pfam" id="PF03798"/>
    </source>
</evidence>
<evidence type="ECO:0000256" key="2">
    <source>
        <dbReference type="ARBA" id="ARBA00009808"/>
    </source>
</evidence>
<comment type="caution">
    <text evidence="11">The sequence shown here is derived from an EMBL/GenBank/DDBJ whole genome shotgun (WGS) entry which is preliminary data.</text>
</comment>
<feature type="domain" description="TLC" evidence="10">
    <location>
        <begin position="1"/>
        <end position="96"/>
    </location>
</feature>
<dbReference type="InterPro" id="IPR006634">
    <property type="entry name" value="TLC-dom"/>
</dbReference>
<dbReference type="InterPro" id="IPR016439">
    <property type="entry name" value="Lag1/Lac1-like"/>
</dbReference>
<evidence type="ECO:0000256" key="6">
    <source>
        <dbReference type="ARBA" id="ARBA00022989"/>
    </source>
</evidence>
<keyword evidence="4 9" id="KW-0812">Transmembrane</keyword>
<keyword evidence="6 9" id="KW-1133">Transmembrane helix</keyword>
<evidence type="ECO:0000256" key="4">
    <source>
        <dbReference type="ARBA" id="ARBA00022692"/>
    </source>
</evidence>
<gene>
    <name evidence="11" type="ORF">QCA50_017709</name>
</gene>
<keyword evidence="5" id="KW-0256">Endoplasmic reticulum</keyword>
<feature type="transmembrane region" description="Helical" evidence="9">
    <location>
        <begin position="75"/>
        <end position="99"/>
    </location>
</feature>
<evidence type="ECO:0000256" key="8">
    <source>
        <dbReference type="ARBA" id="ARBA00023180"/>
    </source>
</evidence>
<comment type="subcellular location">
    <subcellularLocation>
        <location evidence="1">Endoplasmic reticulum membrane</location>
        <topology evidence="1">Multi-pass membrane protein</topology>
    </subcellularLocation>
</comment>
<dbReference type="Pfam" id="PF03798">
    <property type="entry name" value="TRAM_LAG1_CLN8"/>
    <property type="match status" value="1"/>
</dbReference>
<feature type="transmembrane region" description="Helical" evidence="9">
    <location>
        <begin position="20"/>
        <end position="36"/>
    </location>
</feature>
<evidence type="ECO:0000313" key="12">
    <source>
        <dbReference type="Proteomes" id="UP001385951"/>
    </source>
</evidence>
<dbReference type="GO" id="GO:0046513">
    <property type="term" value="P:ceramide biosynthetic process"/>
    <property type="evidence" value="ECO:0007669"/>
    <property type="project" value="InterPro"/>
</dbReference>
<evidence type="ECO:0000256" key="7">
    <source>
        <dbReference type="ARBA" id="ARBA00023136"/>
    </source>
</evidence>
<dbReference type="AlphaFoldDB" id="A0AAW0FEM0"/>
<organism evidence="11 12">
    <name type="scientific">Cerrena zonata</name>
    <dbReference type="NCBI Taxonomy" id="2478898"/>
    <lineage>
        <taxon>Eukaryota</taxon>
        <taxon>Fungi</taxon>
        <taxon>Dikarya</taxon>
        <taxon>Basidiomycota</taxon>
        <taxon>Agaricomycotina</taxon>
        <taxon>Agaricomycetes</taxon>
        <taxon>Polyporales</taxon>
        <taxon>Cerrenaceae</taxon>
        <taxon>Cerrena</taxon>
    </lineage>
</organism>
<dbReference type="Proteomes" id="UP001385951">
    <property type="component" value="Unassembled WGS sequence"/>
</dbReference>
<keyword evidence="7 9" id="KW-0472">Membrane</keyword>
<evidence type="ECO:0000256" key="1">
    <source>
        <dbReference type="ARBA" id="ARBA00004477"/>
    </source>
</evidence>
<keyword evidence="3" id="KW-0808">Transferase</keyword>
<evidence type="ECO:0000313" key="11">
    <source>
        <dbReference type="EMBL" id="KAK7679318.1"/>
    </source>
</evidence>
<dbReference type="PANTHER" id="PTHR12560">
    <property type="entry name" value="LONGEVITY ASSURANCE FACTOR 1 LAG1"/>
    <property type="match status" value="1"/>
</dbReference>
<proteinExistence type="inferred from homology"/>
<comment type="similarity">
    <text evidence="2">Belongs to the sphingosine N-acyltransferase family.</text>
</comment>
<dbReference type="GO" id="GO:0050291">
    <property type="term" value="F:sphingosine N-acyltransferase activity"/>
    <property type="evidence" value="ECO:0007669"/>
    <property type="project" value="InterPro"/>
</dbReference>
<dbReference type="EMBL" id="JASBNA010000061">
    <property type="protein sequence ID" value="KAK7679318.1"/>
    <property type="molecule type" value="Genomic_DNA"/>
</dbReference>
<keyword evidence="12" id="KW-1185">Reference proteome</keyword>
<evidence type="ECO:0000256" key="5">
    <source>
        <dbReference type="ARBA" id="ARBA00022824"/>
    </source>
</evidence>
<evidence type="ECO:0000256" key="9">
    <source>
        <dbReference type="SAM" id="Phobius"/>
    </source>
</evidence>
<name>A0AAW0FEM0_9APHY</name>
<protein>
    <recommendedName>
        <fullName evidence="10">TLC domain-containing protein</fullName>
    </recommendedName>
</protein>
<evidence type="ECO:0000256" key="3">
    <source>
        <dbReference type="ARBA" id="ARBA00022679"/>
    </source>
</evidence>
<accession>A0AAW0FEM0</accession>
<keyword evidence="8" id="KW-0325">Glycoprotein</keyword>
<sequence length="264" mass="30863">MDVSDFFLALSKTLNYLDSPVTIPFFVLFMSTWIYLRHYLNLKILWSVLTEFKTVGEWDLNWDTQQYKCWISQPIVFFLIGALQLVNTYWLFLILRILYRLFNSGEAKDDRSDDSEEEEEQHKNGFFLKAKNQLDDVIGMPISITAEELVEFHNESFVPENGAMKKFLLGNPDLLLGKLTILNTPKTDAGNLQLGDLILDEENLIQNDETEEAKEFIEFQKQHRAQFLQEIKDKNLSLKGTSNDEPMIEVIEPCKKRKHQPLNY</sequence>
<dbReference type="GO" id="GO:0005789">
    <property type="term" value="C:endoplasmic reticulum membrane"/>
    <property type="evidence" value="ECO:0007669"/>
    <property type="project" value="UniProtKB-SubCell"/>
</dbReference>
<dbReference type="PANTHER" id="PTHR12560:SF11">
    <property type="entry name" value="CERAMIDE SYNTHASE LAC1-RELATED"/>
    <property type="match status" value="1"/>
</dbReference>
<reference evidence="11 12" key="1">
    <citation type="submission" date="2022-09" db="EMBL/GenBank/DDBJ databases">
        <authorList>
            <person name="Palmer J.M."/>
        </authorList>
    </citation>
    <scope>NUCLEOTIDE SEQUENCE [LARGE SCALE GENOMIC DNA]</scope>
    <source>
        <strain evidence="11 12">DSM 7382</strain>
    </source>
</reference>